<evidence type="ECO:0000256" key="1">
    <source>
        <dbReference type="SAM" id="MobiDB-lite"/>
    </source>
</evidence>
<dbReference type="AlphaFoldDB" id="A0ABD5WUJ6"/>
<feature type="domain" description="DUF8124" evidence="2">
    <location>
        <begin position="19"/>
        <end position="106"/>
    </location>
</feature>
<name>A0ABD5WUJ6_9EURY</name>
<dbReference type="EMBL" id="JBHTAG010000002">
    <property type="protein sequence ID" value="MFC7095925.1"/>
    <property type="molecule type" value="Genomic_DNA"/>
</dbReference>
<sequence length="108" mass="11476">MSEDGDAAAGAGTDEGPDAGDTFGVGIHVTSEVFQFVVHVPSDIDSGWSDPDEFQRLIERVTWETLDQEDTLRAVARTAGTDETVTLGTVTMRPDGELLAHTLSSPAE</sequence>
<dbReference type="InterPro" id="IPR058437">
    <property type="entry name" value="DUF8124"/>
</dbReference>
<feature type="region of interest" description="Disordered" evidence="1">
    <location>
        <begin position="1"/>
        <end position="24"/>
    </location>
</feature>
<dbReference type="RefSeq" id="WP_276236592.1">
    <property type="nucleotide sequence ID" value="NZ_CP119989.1"/>
</dbReference>
<accession>A0ABD5WUJ6</accession>
<evidence type="ECO:0000313" key="4">
    <source>
        <dbReference type="Proteomes" id="UP001596388"/>
    </source>
</evidence>
<keyword evidence="4" id="KW-1185">Reference proteome</keyword>
<feature type="compositionally biased region" description="Low complexity" evidence="1">
    <location>
        <begin position="7"/>
        <end position="22"/>
    </location>
</feature>
<dbReference type="Proteomes" id="UP001596388">
    <property type="component" value="Unassembled WGS sequence"/>
</dbReference>
<dbReference type="Pfam" id="PF26445">
    <property type="entry name" value="DUF8124"/>
    <property type="match status" value="1"/>
</dbReference>
<dbReference type="GeneID" id="79270197"/>
<protein>
    <recommendedName>
        <fullName evidence="2">DUF8124 domain-containing protein</fullName>
    </recommendedName>
</protein>
<gene>
    <name evidence="3" type="ORF">ACFQKD_01280</name>
</gene>
<comment type="caution">
    <text evidence="3">The sequence shown here is derived from an EMBL/GenBank/DDBJ whole genome shotgun (WGS) entry which is preliminary data.</text>
</comment>
<organism evidence="3 4">
    <name type="scientific">Halobaculum marinum</name>
    <dbReference type="NCBI Taxonomy" id="3031996"/>
    <lineage>
        <taxon>Archaea</taxon>
        <taxon>Methanobacteriati</taxon>
        <taxon>Methanobacteriota</taxon>
        <taxon>Stenosarchaea group</taxon>
        <taxon>Halobacteria</taxon>
        <taxon>Halobacteriales</taxon>
        <taxon>Haloferacaceae</taxon>
        <taxon>Halobaculum</taxon>
    </lineage>
</organism>
<evidence type="ECO:0000313" key="3">
    <source>
        <dbReference type="EMBL" id="MFC7095925.1"/>
    </source>
</evidence>
<evidence type="ECO:0000259" key="2">
    <source>
        <dbReference type="Pfam" id="PF26445"/>
    </source>
</evidence>
<reference evidence="3 4" key="1">
    <citation type="journal article" date="2019" name="Int. J. Syst. Evol. Microbiol.">
        <title>The Global Catalogue of Microorganisms (GCM) 10K type strain sequencing project: providing services to taxonomists for standard genome sequencing and annotation.</title>
        <authorList>
            <consortium name="The Broad Institute Genomics Platform"/>
            <consortium name="The Broad Institute Genome Sequencing Center for Infectious Disease"/>
            <person name="Wu L."/>
            <person name="Ma J."/>
        </authorList>
    </citation>
    <scope>NUCLEOTIDE SEQUENCE [LARGE SCALE GENOMIC DNA]</scope>
    <source>
        <strain evidence="3 4">DT55</strain>
    </source>
</reference>
<proteinExistence type="predicted"/>